<evidence type="ECO:0000256" key="1">
    <source>
        <dbReference type="ARBA" id="ARBA00023015"/>
    </source>
</evidence>
<dbReference type="Pfam" id="PF13412">
    <property type="entry name" value="HTH_24"/>
    <property type="match status" value="1"/>
</dbReference>
<proteinExistence type="predicted"/>
<protein>
    <submittedName>
        <fullName evidence="5">Lrp/AsnC family transcriptional regulator</fullName>
    </submittedName>
</protein>
<dbReference type="KEGG" id="naci:NUH88_16400"/>
<dbReference type="CDD" id="cd00090">
    <property type="entry name" value="HTH_ARSR"/>
    <property type="match status" value="1"/>
</dbReference>
<dbReference type="Pfam" id="PF01037">
    <property type="entry name" value="AsnC_trans_reg"/>
    <property type="match status" value="1"/>
</dbReference>
<dbReference type="GO" id="GO:0006355">
    <property type="term" value="P:regulation of DNA-templated transcription"/>
    <property type="evidence" value="ECO:0007669"/>
    <property type="project" value="UniProtKB-ARBA"/>
</dbReference>
<feature type="domain" description="HTH asnC-type" evidence="4">
    <location>
        <begin position="4"/>
        <end position="65"/>
    </location>
</feature>
<dbReference type="InterPro" id="IPR019888">
    <property type="entry name" value="Tscrpt_reg_AsnC-like"/>
</dbReference>
<dbReference type="InterPro" id="IPR011008">
    <property type="entry name" value="Dimeric_a/b-barrel"/>
</dbReference>
<dbReference type="Gene3D" id="1.10.10.10">
    <property type="entry name" value="Winged helix-like DNA-binding domain superfamily/Winged helix DNA-binding domain"/>
    <property type="match status" value="1"/>
</dbReference>
<dbReference type="SUPFAM" id="SSF54909">
    <property type="entry name" value="Dimeric alpha+beta barrel"/>
    <property type="match status" value="1"/>
</dbReference>
<dbReference type="InterPro" id="IPR036390">
    <property type="entry name" value="WH_DNA-bd_sf"/>
</dbReference>
<dbReference type="GO" id="GO:0005829">
    <property type="term" value="C:cytosol"/>
    <property type="evidence" value="ECO:0007669"/>
    <property type="project" value="TreeGrafter"/>
</dbReference>
<dbReference type="GO" id="GO:0043565">
    <property type="term" value="F:sequence-specific DNA binding"/>
    <property type="evidence" value="ECO:0007669"/>
    <property type="project" value="InterPro"/>
</dbReference>
<dbReference type="GO" id="GO:0043200">
    <property type="term" value="P:response to amino acid"/>
    <property type="evidence" value="ECO:0007669"/>
    <property type="project" value="TreeGrafter"/>
</dbReference>
<evidence type="ECO:0000256" key="2">
    <source>
        <dbReference type="ARBA" id="ARBA00023125"/>
    </source>
</evidence>
<accession>A0A9J7ARK8</accession>
<name>A0A9J7ARK8_9PROT</name>
<dbReference type="InterPro" id="IPR000485">
    <property type="entry name" value="AsnC-type_HTH_dom"/>
</dbReference>
<dbReference type="InterPro" id="IPR011991">
    <property type="entry name" value="ArsR-like_HTH"/>
</dbReference>
<dbReference type="EMBL" id="CP102480">
    <property type="protein sequence ID" value="UUX48972.1"/>
    <property type="molecule type" value="Genomic_DNA"/>
</dbReference>
<dbReference type="InterPro" id="IPR036388">
    <property type="entry name" value="WH-like_DNA-bd_sf"/>
</dbReference>
<sequence length="158" mass="17602">MLKLDARDLKILSILQTEGRISKSELAKRVNLSNTPCWERLQRLEAAGIVRGYGARIALEALAEHVTIFVTAELENHRSGDFSRFEDAVSGEPEIVACWALGGGLDYLFQVVTRSVGTYQLLIDRLLTGDTGLKRYFTYIVTKEVKNGGVPLEIFKSL</sequence>
<gene>
    <name evidence="5" type="ORF">NUH88_16400</name>
</gene>
<dbReference type="PANTHER" id="PTHR30154:SF34">
    <property type="entry name" value="TRANSCRIPTIONAL REGULATOR AZLB"/>
    <property type="match status" value="1"/>
</dbReference>
<dbReference type="InterPro" id="IPR019885">
    <property type="entry name" value="Tscrpt_reg_HTH_AsnC-type_CS"/>
</dbReference>
<dbReference type="RefSeq" id="WP_257767473.1">
    <property type="nucleotide sequence ID" value="NZ_CP102480.1"/>
</dbReference>
<organism evidence="5 6">
    <name type="scientific">Nisaea acidiphila</name>
    <dbReference type="NCBI Taxonomy" id="1862145"/>
    <lineage>
        <taxon>Bacteria</taxon>
        <taxon>Pseudomonadati</taxon>
        <taxon>Pseudomonadota</taxon>
        <taxon>Alphaproteobacteria</taxon>
        <taxon>Rhodospirillales</taxon>
        <taxon>Thalassobaculaceae</taxon>
        <taxon>Nisaea</taxon>
    </lineage>
</organism>
<reference evidence="5" key="1">
    <citation type="submission" date="2022-08" db="EMBL/GenBank/DDBJ databases">
        <title>Nisaea acidiphila sp. nov., isolated from a marine algal debris and emended description of the genus Nisaea Urios et al. 2008.</title>
        <authorList>
            <person name="Kwon K."/>
        </authorList>
    </citation>
    <scope>NUCLEOTIDE SEQUENCE</scope>
    <source>
        <strain evidence="5">MEBiC11861</strain>
    </source>
</reference>
<dbReference type="PROSITE" id="PS00519">
    <property type="entry name" value="HTH_ASNC_1"/>
    <property type="match status" value="1"/>
</dbReference>
<dbReference type="InterPro" id="IPR019887">
    <property type="entry name" value="Tscrpt_reg_AsnC/Lrp_C"/>
</dbReference>
<keyword evidence="3" id="KW-0804">Transcription</keyword>
<evidence type="ECO:0000259" key="4">
    <source>
        <dbReference type="PROSITE" id="PS50956"/>
    </source>
</evidence>
<evidence type="ECO:0000313" key="5">
    <source>
        <dbReference type="EMBL" id="UUX48972.1"/>
    </source>
</evidence>
<dbReference type="SUPFAM" id="SSF46785">
    <property type="entry name" value="Winged helix' DNA-binding domain"/>
    <property type="match status" value="1"/>
</dbReference>
<dbReference type="PROSITE" id="PS50956">
    <property type="entry name" value="HTH_ASNC_2"/>
    <property type="match status" value="1"/>
</dbReference>
<dbReference type="Gene3D" id="3.30.70.920">
    <property type="match status" value="1"/>
</dbReference>
<evidence type="ECO:0000313" key="6">
    <source>
        <dbReference type="Proteomes" id="UP001060336"/>
    </source>
</evidence>
<keyword evidence="2" id="KW-0238">DNA-binding</keyword>
<keyword evidence="6" id="KW-1185">Reference proteome</keyword>
<dbReference type="PRINTS" id="PR00033">
    <property type="entry name" value="HTHASNC"/>
</dbReference>
<dbReference type="AlphaFoldDB" id="A0A9J7ARK8"/>
<dbReference type="SMART" id="SM00344">
    <property type="entry name" value="HTH_ASNC"/>
    <property type="match status" value="1"/>
</dbReference>
<keyword evidence="1" id="KW-0805">Transcription regulation</keyword>
<dbReference type="Proteomes" id="UP001060336">
    <property type="component" value="Chromosome"/>
</dbReference>
<dbReference type="PANTHER" id="PTHR30154">
    <property type="entry name" value="LEUCINE-RESPONSIVE REGULATORY PROTEIN"/>
    <property type="match status" value="1"/>
</dbReference>
<evidence type="ECO:0000256" key="3">
    <source>
        <dbReference type="ARBA" id="ARBA00023163"/>
    </source>
</evidence>